<protein>
    <submittedName>
        <fullName evidence="1">(northern house mosquito) hypothetical protein</fullName>
    </submittedName>
</protein>
<proteinExistence type="predicted"/>
<dbReference type="EMBL" id="HBUE01331965">
    <property type="protein sequence ID" value="CAG6593825.1"/>
    <property type="molecule type" value="Transcribed_RNA"/>
</dbReference>
<dbReference type="EMBL" id="HBUE01331964">
    <property type="protein sequence ID" value="CAG6593821.1"/>
    <property type="molecule type" value="Transcribed_RNA"/>
</dbReference>
<organism evidence="1">
    <name type="scientific">Culex pipiens</name>
    <name type="common">House mosquito</name>
    <dbReference type="NCBI Taxonomy" id="7175"/>
    <lineage>
        <taxon>Eukaryota</taxon>
        <taxon>Metazoa</taxon>
        <taxon>Ecdysozoa</taxon>
        <taxon>Arthropoda</taxon>
        <taxon>Hexapoda</taxon>
        <taxon>Insecta</taxon>
        <taxon>Pterygota</taxon>
        <taxon>Neoptera</taxon>
        <taxon>Endopterygota</taxon>
        <taxon>Diptera</taxon>
        <taxon>Nematocera</taxon>
        <taxon>Culicoidea</taxon>
        <taxon>Culicidae</taxon>
        <taxon>Culicinae</taxon>
        <taxon>Culicini</taxon>
        <taxon>Culex</taxon>
        <taxon>Culex</taxon>
    </lineage>
</organism>
<name>A0A8D8HXJ2_CULPI</name>
<accession>A0A8D8HXJ2</accession>
<sequence>MVVWAVTATAPSVEDDCSRVEMTVAVLLLELLLPLDEVVLGSDCWVVVCASAGSAIFASRIEVTLVFVSSSNCSCWLLWDEFSSMAGDGDDDGSRGCAGCERSVRASGCSLVSELVPNWLMLLLASSSLAGTVDVTALLVVTFSSIAILSTTLAAEVAKLCGSLTVS</sequence>
<dbReference type="AlphaFoldDB" id="A0A8D8HXJ2"/>
<evidence type="ECO:0000313" key="1">
    <source>
        <dbReference type="EMBL" id="CAG6541752.1"/>
    </source>
</evidence>
<dbReference type="EMBL" id="HBUE01005858">
    <property type="protein sequence ID" value="CAG6445974.1"/>
    <property type="molecule type" value="Transcribed_RNA"/>
</dbReference>
<dbReference type="EMBL" id="HBUE01225249">
    <property type="protein sequence ID" value="CAG6541748.1"/>
    <property type="molecule type" value="Transcribed_RNA"/>
</dbReference>
<dbReference type="EMBL" id="HBUE01225250">
    <property type="protein sequence ID" value="CAG6541752.1"/>
    <property type="molecule type" value="Transcribed_RNA"/>
</dbReference>
<reference evidence="1" key="1">
    <citation type="submission" date="2021-05" db="EMBL/GenBank/DDBJ databases">
        <authorList>
            <person name="Alioto T."/>
            <person name="Alioto T."/>
            <person name="Gomez Garrido J."/>
        </authorList>
    </citation>
    <scope>NUCLEOTIDE SEQUENCE</scope>
</reference>